<evidence type="ECO:0000256" key="3">
    <source>
        <dbReference type="ARBA" id="ARBA00049244"/>
    </source>
</evidence>
<dbReference type="Pfam" id="PF13177">
    <property type="entry name" value="DNA_pol3_delta2"/>
    <property type="match status" value="1"/>
</dbReference>
<dbReference type="InterPro" id="IPR004622">
    <property type="entry name" value="DNA_pol_HolB"/>
</dbReference>
<name>A0A7Y5ANZ7_9GAMM</name>
<dbReference type="Proteomes" id="UP000523161">
    <property type="component" value="Unassembled WGS sequence"/>
</dbReference>
<sequence length="299" mass="32933">MLPWLVPYQQQFMPLLAQQRLAHGLLLSGADGIGKTTLANWLAASLLCTAQDAVKPCLQCKSCLLRAAGNHSDLLTVDSSAASIGVDAVRKLSQFMQGRAQQQVNKVVLLPRAEKLTEAAANALLKTLEEPPQNSFLILQTSAAATLPATLLSRCQQWPLAAEFTDTTRDWLTQQTNRPVPDFLLAYCAGGPLKALAMLESGEADKLQSVIQALQQFFAAQLSLADCIKQLDSISELRQLLGWFLRHYFLPALSAQQPHRVLAVHQLYNRWCRDETQILGQNRPLALSALLTELTRLRG</sequence>
<evidence type="ECO:0000313" key="4">
    <source>
        <dbReference type="EMBL" id="NRQ41858.1"/>
    </source>
</evidence>
<dbReference type="GO" id="GO:0008408">
    <property type="term" value="F:3'-5' exonuclease activity"/>
    <property type="evidence" value="ECO:0007669"/>
    <property type="project" value="InterPro"/>
</dbReference>
<dbReference type="GO" id="GO:0003887">
    <property type="term" value="F:DNA-directed DNA polymerase activity"/>
    <property type="evidence" value="ECO:0007669"/>
    <property type="project" value="UniProtKB-KW"/>
</dbReference>
<accession>A0A7Y5ANZ7</accession>
<dbReference type="EC" id="2.7.7.7" evidence="1"/>
<dbReference type="AlphaFoldDB" id="A0A7Y5ANZ7"/>
<gene>
    <name evidence="4" type="primary">holB</name>
    <name evidence="4" type="ORF">HRH59_04630</name>
</gene>
<dbReference type="RefSeq" id="WP_173500113.1">
    <property type="nucleotide sequence ID" value="NZ_JABSOD010000004.1"/>
</dbReference>
<evidence type="ECO:0000313" key="5">
    <source>
        <dbReference type="Proteomes" id="UP000523161"/>
    </source>
</evidence>
<keyword evidence="4" id="KW-0548">Nucleotidyltransferase</keyword>
<dbReference type="EMBL" id="JABSOD010000004">
    <property type="protein sequence ID" value="NRQ41858.1"/>
    <property type="molecule type" value="Genomic_DNA"/>
</dbReference>
<dbReference type="Gene3D" id="3.40.50.300">
    <property type="entry name" value="P-loop containing nucleotide triphosphate hydrolases"/>
    <property type="match status" value="1"/>
</dbReference>
<dbReference type="NCBIfam" id="TIGR00678">
    <property type="entry name" value="holB"/>
    <property type="match status" value="1"/>
</dbReference>
<dbReference type="InterPro" id="IPR027417">
    <property type="entry name" value="P-loop_NTPase"/>
</dbReference>
<evidence type="ECO:0000256" key="1">
    <source>
        <dbReference type="ARBA" id="ARBA00012417"/>
    </source>
</evidence>
<keyword evidence="5" id="KW-1185">Reference proteome</keyword>
<protein>
    <recommendedName>
        <fullName evidence="1">DNA-directed DNA polymerase</fullName>
        <ecNumber evidence="1">2.7.7.7</ecNumber>
    </recommendedName>
</protein>
<dbReference type="SUPFAM" id="SSF52540">
    <property type="entry name" value="P-loop containing nucleoside triphosphate hydrolases"/>
    <property type="match status" value="1"/>
</dbReference>
<dbReference type="InterPro" id="IPR050238">
    <property type="entry name" value="DNA_Rep/Repair_Clamp_Loader"/>
</dbReference>
<keyword evidence="4" id="KW-0808">Transferase</keyword>
<comment type="catalytic activity">
    <reaction evidence="3">
        <text>DNA(n) + a 2'-deoxyribonucleoside 5'-triphosphate = DNA(n+1) + diphosphate</text>
        <dbReference type="Rhea" id="RHEA:22508"/>
        <dbReference type="Rhea" id="RHEA-COMP:17339"/>
        <dbReference type="Rhea" id="RHEA-COMP:17340"/>
        <dbReference type="ChEBI" id="CHEBI:33019"/>
        <dbReference type="ChEBI" id="CHEBI:61560"/>
        <dbReference type="ChEBI" id="CHEBI:173112"/>
        <dbReference type="EC" id="2.7.7.7"/>
    </reaction>
</comment>
<dbReference type="PANTHER" id="PTHR11669">
    <property type="entry name" value="REPLICATION FACTOR C / DNA POLYMERASE III GAMMA-TAU SUBUNIT"/>
    <property type="match status" value="1"/>
</dbReference>
<reference evidence="4 5" key="1">
    <citation type="submission" date="2020-06" db="EMBL/GenBank/DDBJ databases">
        <title>Rheinheimera sp. nov., a marine bacterium isolated from coastal.</title>
        <authorList>
            <person name="Yu Q."/>
            <person name="Qi Y."/>
            <person name="Pu J."/>
        </authorList>
    </citation>
    <scope>NUCLEOTIDE SEQUENCE [LARGE SCALE GENOMIC DNA]</scope>
    <source>
        <strain evidence="4 5">YQF-2</strain>
    </source>
</reference>
<dbReference type="PANTHER" id="PTHR11669:SF8">
    <property type="entry name" value="DNA POLYMERASE III SUBUNIT DELTA"/>
    <property type="match status" value="1"/>
</dbReference>
<comment type="caution">
    <text evidence="4">The sequence shown here is derived from an EMBL/GenBank/DDBJ whole genome shotgun (WGS) entry which is preliminary data.</text>
</comment>
<proteinExistence type="predicted"/>
<keyword evidence="2" id="KW-0239">DNA-directed DNA polymerase</keyword>
<evidence type="ECO:0000256" key="2">
    <source>
        <dbReference type="ARBA" id="ARBA00022932"/>
    </source>
</evidence>
<dbReference type="GO" id="GO:0006261">
    <property type="term" value="P:DNA-templated DNA replication"/>
    <property type="evidence" value="ECO:0007669"/>
    <property type="project" value="TreeGrafter"/>
</dbReference>
<organism evidence="4 5">
    <name type="scientific">Rheinheimera lutimaris</name>
    <dbReference type="NCBI Taxonomy" id="2740584"/>
    <lineage>
        <taxon>Bacteria</taxon>
        <taxon>Pseudomonadati</taxon>
        <taxon>Pseudomonadota</taxon>
        <taxon>Gammaproteobacteria</taxon>
        <taxon>Chromatiales</taxon>
        <taxon>Chromatiaceae</taxon>
        <taxon>Rheinheimera</taxon>
    </lineage>
</organism>